<name>A0A2Z2MWA0_9EURY</name>
<evidence type="ECO:0000256" key="1">
    <source>
        <dbReference type="SAM" id="Phobius"/>
    </source>
</evidence>
<evidence type="ECO:0000313" key="3">
    <source>
        <dbReference type="Proteomes" id="UP000250125"/>
    </source>
</evidence>
<accession>A0A2Z2MWA0</accession>
<evidence type="ECO:0000313" key="2">
    <source>
        <dbReference type="EMBL" id="ASJ08453.1"/>
    </source>
</evidence>
<reference evidence="2 3" key="1">
    <citation type="submission" date="2016-04" db="EMBL/GenBank/DDBJ databases">
        <title>Complete genome sequence of Thermococcus siculi type strain RG-20.</title>
        <authorList>
            <person name="Oger P.M."/>
        </authorList>
    </citation>
    <scope>NUCLEOTIDE SEQUENCE [LARGE SCALE GENOMIC DNA]</scope>
    <source>
        <strain evidence="2 3">RG-20</strain>
    </source>
</reference>
<dbReference type="AlphaFoldDB" id="A0A2Z2MWA0"/>
<keyword evidence="3" id="KW-1185">Reference proteome</keyword>
<feature type="transmembrane region" description="Helical" evidence="1">
    <location>
        <begin position="175"/>
        <end position="194"/>
    </location>
</feature>
<keyword evidence="1" id="KW-0812">Transmembrane</keyword>
<feature type="transmembrane region" description="Helical" evidence="1">
    <location>
        <begin position="99"/>
        <end position="118"/>
    </location>
</feature>
<dbReference type="Proteomes" id="UP000250125">
    <property type="component" value="Chromosome"/>
</dbReference>
<dbReference type="KEGG" id="tsl:A3L11_04080"/>
<feature type="transmembrane region" description="Helical" evidence="1">
    <location>
        <begin position="150"/>
        <end position="169"/>
    </location>
</feature>
<sequence>MRVKDAWPLTAPSWMELFRVGMMGIWIALMLVGWEKSSLGPGYLLLPLLLLPLTAGSGVEVQNGELVLTYGGFIKVSAGSVKGVTDLSGVRFASIGRHVIWALSFPVFFTVLAFLLLGVEGGDVSGALLYWAFLYAVILLVPVKTLKEKAHLLMLSSLFLPWILIAPWAKGYNGWGMSLFYSLTGFFYLMGFVGSDHVLVSTDRGEFVIWCYNARKVMHELVGSHEG</sequence>
<feature type="transmembrane region" description="Helical" evidence="1">
    <location>
        <begin position="17"/>
        <end position="34"/>
    </location>
</feature>
<organism evidence="2 3">
    <name type="scientific">Thermococcus siculi</name>
    <dbReference type="NCBI Taxonomy" id="72803"/>
    <lineage>
        <taxon>Archaea</taxon>
        <taxon>Methanobacteriati</taxon>
        <taxon>Methanobacteriota</taxon>
        <taxon>Thermococci</taxon>
        <taxon>Thermococcales</taxon>
        <taxon>Thermococcaceae</taxon>
        <taxon>Thermococcus</taxon>
    </lineage>
</organism>
<dbReference type="RefSeq" id="WP_088855690.1">
    <property type="nucleotide sequence ID" value="NZ_CP015103.1"/>
</dbReference>
<keyword evidence="1" id="KW-1133">Transmembrane helix</keyword>
<dbReference type="EMBL" id="CP015103">
    <property type="protein sequence ID" value="ASJ08453.1"/>
    <property type="molecule type" value="Genomic_DNA"/>
</dbReference>
<protein>
    <submittedName>
        <fullName evidence="2">Uncharacterized protein</fullName>
    </submittedName>
</protein>
<gene>
    <name evidence="2" type="ORF">A3L11_04080</name>
</gene>
<dbReference type="GeneID" id="33317388"/>
<feature type="transmembrane region" description="Helical" evidence="1">
    <location>
        <begin position="124"/>
        <end position="143"/>
    </location>
</feature>
<keyword evidence="1" id="KW-0472">Membrane</keyword>
<proteinExistence type="predicted"/>